<protein>
    <submittedName>
        <fullName evidence="1">Uncharacterized protein</fullName>
    </submittedName>
</protein>
<dbReference type="Proteomes" id="UP000598146">
    <property type="component" value="Unassembled WGS sequence"/>
</dbReference>
<gene>
    <name evidence="1" type="ORF">I4J89_48640</name>
</gene>
<dbReference type="RefSeq" id="WP_196421029.1">
    <property type="nucleotide sequence ID" value="NZ_JADQTO010000065.1"/>
</dbReference>
<organism evidence="1 2">
    <name type="scientific">Actinoplanes aureus</name>
    <dbReference type="NCBI Taxonomy" id="2792083"/>
    <lineage>
        <taxon>Bacteria</taxon>
        <taxon>Bacillati</taxon>
        <taxon>Actinomycetota</taxon>
        <taxon>Actinomycetes</taxon>
        <taxon>Micromonosporales</taxon>
        <taxon>Micromonosporaceae</taxon>
        <taxon>Actinoplanes</taxon>
    </lineage>
</organism>
<reference evidence="1" key="1">
    <citation type="submission" date="2020-11" db="EMBL/GenBank/DDBJ databases">
        <title>Isolation and identification of active actinomycetes.</title>
        <authorList>
            <person name="Sun X."/>
        </authorList>
    </citation>
    <scope>NUCLEOTIDE SEQUENCE</scope>
    <source>
        <strain evidence="1">NEAU-A11</strain>
    </source>
</reference>
<comment type="caution">
    <text evidence="1">The sequence shown here is derived from an EMBL/GenBank/DDBJ whole genome shotgun (WGS) entry which is preliminary data.</text>
</comment>
<sequence>MLSTIIAAFAGLMIEETTDLSPTPFVSGLGAVTGVLVMKFARKADERDR</sequence>
<dbReference type="EMBL" id="JADQTO010000065">
    <property type="protein sequence ID" value="MBG0569290.1"/>
    <property type="molecule type" value="Genomic_DNA"/>
</dbReference>
<accession>A0A931CQI9</accession>
<keyword evidence="2" id="KW-1185">Reference proteome</keyword>
<evidence type="ECO:0000313" key="2">
    <source>
        <dbReference type="Proteomes" id="UP000598146"/>
    </source>
</evidence>
<dbReference type="AlphaFoldDB" id="A0A931CQI9"/>
<name>A0A931CQI9_9ACTN</name>
<evidence type="ECO:0000313" key="1">
    <source>
        <dbReference type="EMBL" id="MBG0569290.1"/>
    </source>
</evidence>
<proteinExistence type="predicted"/>